<dbReference type="EMBL" id="CP046173">
    <property type="protein sequence ID" value="QIS20307.1"/>
    <property type="molecule type" value="Genomic_DNA"/>
</dbReference>
<evidence type="ECO:0000313" key="1">
    <source>
        <dbReference type="EMBL" id="QIS20307.1"/>
    </source>
</evidence>
<dbReference type="AlphaFoldDB" id="A0A6G9Z4N4"/>
<evidence type="ECO:0008006" key="3">
    <source>
        <dbReference type="Google" id="ProtNLM"/>
    </source>
</evidence>
<dbReference type="RefSeq" id="WP_167487655.1">
    <property type="nucleotide sequence ID" value="NZ_CP046173.1"/>
</dbReference>
<evidence type="ECO:0000313" key="2">
    <source>
        <dbReference type="Proteomes" id="UP000500953"/>
    </source>
</evidence>
<proteinExistence type="predicted"/>
<reference evidence="1 2" key="1">
    <citation type="journal article" date="2019" name="ACS Chem. Biol.">
        <title>Identification and Mobilization of a Cryptic Antibiotic Biosynthesis Gene Locus from a Human-Pathogenic Nocardia Isolate.</title>
        <authorList>
            <person name="Herisse M."/>
            <person name="Ishida K."/>
            <person name="Porter J.L."/>
            <person name="Howden B."/>
            <person name="Hertweck C."/>
            <person name="Stinear T.P."/>
            <person name="Pidot S.J."/>
        </authorList>
    </citation>
    <scope>NUCLEOTIDE SEQUENCE [LARGE SCALE GENOMIC DNA]</scope>
    <source>
        <strain evidence="1 2">AUSMDU00012715</strain>
    </source>
</reference>
<organism evidence="1 2">
    <name type="scientific">Nocardia terpenica</name>
    <dbReference type="NCBI Taxonomy" id="455432"/>
    <lineage>
        <taxon>Bacteria</taxon>
        <taxon>Bacillati</taxon>
        <taxon>Actinomycetota</taxon>
        <taxon>Actinomycetes</taxon>
        <taxon>Mycobacteriales</taxon>
        <taxon>Nocardiaceae</taxon>
        <taxon>Nocardia</taxon>
    </lineage>
</organism>
<gene>
    <name evidence="1" type="ORF">F6W96_20425</name>
</gene>
<accession>A0A6G9Z4N4</accession>
<name>A0A6G9Z4N4_9NOCA</name>
<dbReference type="Proteomes" id="UP000500953">
    <property type="component" value="Chromosome"/>
</dbReference>
<sequence length="99" mass="10248">MTITGPNVVGQADTITLTGDCVGYPPAERIGVRIDGQDYASFATNSCDSGEWGQTGWTPLSLGNHTLMAYITISGELVDSLSETVTVGTAVPPTTTTVP</sequence>
<protein>
    <recommendedName>
        <fullName evidence="3">Bacterial Ig-like domain-containing protein</fullName>
    </recommendedName>
</protein>